<keyword evidence="14" id="KW-1185">Reference proteome</keyword>
<dbReference type="AlphaFoldDB" id="A0A7J7LEA3"/>
<evidence type="ECO:0000256" key="12">
    <source>
        <dbReference type="SAM" id="Phobius"/>
    </source>
</evidence>
<dbReference type="GO" id="GO:0044550">
    <property type="term" value="P:secondary metabolite biosynthetic process"/>
    <property type="evidence" value="ECO:0007669"/>
    <property type="project" value="UniProtKB-ARBA"/>
</dbReference>
<dbReference type="GO" id="GO:0020037">
    <property type="term" value="F:heme binding"/>
    <property type="evidence" value="ECO:0007669"/>
    <property type="project" value="InterPro"/>
</dbReference>
<evidence type="ECO:0000256" key="2">
    <source>
        <dbReference type="ARBA" id="ARBA00004370"/>
    </source>
</evidence>
<dbReference type="EMBL" id="JACGCM010002347">
    <property type="protein sequence ID" value="KAF6140908.1"/>
    <property type="molecule type" value="Genomic_DNA"/>
</dbReference>
<organism evidence="13 14">
    <name type="scientific">Kingdonia uniflora</name>
    <dbReference type="NCBI Taxonomy" id="39325"/>
    <lineage>
        <taxon>Eukaryota</taxon>
        <taxon>Viridiplantae</taxon>
        <taxon>Streptophyta</taxon>
        <taxon>Embryophyta</taxon>
        <taxon>Tracheophyta</taxon>
        <taxon>Spermatophyta</taxon>
        <taxon>Magnoliopsida</taxon>
        <taxon>Ranunculales</taxon>
        <taxon>Circaeasteraceae</taxon>
        <taxon>Kingdonia</taxon>
    </lineage>
</organism>
<evidence type="ECO:0000256" key="6">
    <source>
        <dbReference type="ARBA" id="ARBA00022989"/>
    </source>
</evidence>
<evidence type="ECO:0000256" key="1">
    <source>
        <dbReference type="ARBA" id="ARBA00001971"/>
    </source>
</evidence>
<keyword evidence="6 12" id="KW-1133">Transmembrane helix</keyword>
<dbReference type="InterPro" id="IPR002401">
    <property type="entry name" value="Cyt_P450_E_grp-I"/>
</dbReference>
<evidence type="ECO:0000256" key="5">
    <source>
        <dbReference type="ARBA" id="ARBA00022723"/>
    </source>
</evidence>
<comment type="cofactor">
    <cofactor evidence="1 10">
        <name>heme</name>
        <dbReference type="ChEBI" id="CHEBI:30413"/>
    </cofactor>
</comment>
<keyword evidence="4 12" id="KW-0812">Transmembrane</keyword>
<dbReference type="OrthoDB" id="2789670at2759"/>
<evidence type="ECO:0000256" key="4">
    <source>
        <dbReference type="ARBA" id="ARBA00022692"/>
    </source>
</evidence>
<evidence type="ECO:0000256" key="9">
    <source>
        <dbReference type="ARBA" id="ARBA00023136"/>
    </source>
</evidence>
<dbReference type="FunFam" id="1.10.630.10:FF:000157">
    <property type="entry name" value="Uncharacterized protein"/>
    <property type="match status" value="1"/>
</dbReference>
<comment type="subcellular location">
    <subcellularLocation>
        <location evidence="2">Membrane</location>
    </subcellularLocation>
</comment>
<keyword evidence="3 10" id="KW-0349">Heme</keyword>
<comment type="caution">
    <text evidence="13">The sequence shown here is derived from an EMBL/GenBank/DDBJ whole genome shotgun (WGS) entry which is preliminary data.</text>
</comment>
<dbReference type="GO" id="GO:0004497">
    <property type="term" value="F:monooxygenase activity"/>
    <property type="evidence" value="ECO:0007669"/>
    <property type="project" value="UniProtKB-KW"/>
</dbReference>
<dbReference type="PROSITE" id="PS00086">
    <property type="entry name" value="CYTOCHROME_P450"/>
    <property type="match status" value="1"/>
</dbReference>
<feature type="binding site" description="axial binding residue" evidence="10">
    <location>
        <position position="164"/>
    </location>
    <ligand>
        <name>heme</name>
        <dbReference type="ChEBI" id="CHEBI:30413"/>
    </ligand>
    <ligandPart>
        <name>Fe</name>
        <dbReference type="ChEBI" id="CHEBI:18248"/>
    </ligandPart>
</feature>
<comment type="similarity">
    <text evidence="11">Belongs to the cytochrome P450 family.</text>
</comment>
<dbReference type="InterPro" id="IPR036396">
    <property type="entry name" value="Cyt_P450_sf"/>
</dbReference>
<dbReference type="GO" id="GO:0016020">
    <property type="term" value="C:membrane"/>
    <property type="evidence" value="ECO:0007669"/>
    <property type="project" value="UniProtKB-SubCell"/>
</dbReference>
<name>A0A7J7LEA3_9MAGN</name>
<evidence type="ECO:0000256" key="8">
    <source>
        <dbReference type="ARBA" id="ARBA00023004"/>
    </source>
</evidence>
<reference evidence="13 14" key="1">
    <citation type="journal article" date="2020" name="IScience">
        <title>Genome Sequencing of the Endangered Kingdonia uniflora (Circaeasteraceae, Ranunculales) Reveals Potential Mechanisms of Evolutionary Specialization.</title>
        <authorList>
            <person name="Sun Y."/>
            <person name="Deng T."/>
            <person name="Zhang A."/>
            <person name="Moore M.J."/>
            <person name="Landis J.B."/>
            <person name="Lin N."/>
            <person name="Zhang H."/>
            <person name="Zhang X."/>
            <person name="Huang J."/>
            <person name="Zhang X."/>
            <person name="Sun H."/>
            <person name="Wang H."/>
        </authorList>
    </citation>
    <scope>NUCLEOTIDE SEQUENCE [LARGE SCALE GENOMIC DNA]</scope>
    <source>
        <strain evidence="13">TB1705</strain>
        <tissue evidence="13">Leaf</tissue>
    </source>
</reference>
<gene>
    <name evidence="13" type="ORF">GIB67_042321</name>
</gene>
<dbReference type="GO" id="GO:0016705">
    <property type="term" value="F:oxidoreductase activity, acting on paired donors, with incorporation or reduction of molecular oxygen"/>
    <property type="evidence" value="ECO:0007669"/>
    <property type="project" value="InterPro"/>
</dbReference>
<keyword evidence="5 10" id="KW-0479">Metal-binding</keyword>
<dbReference type="SUPFAM" id="SSF48264">
    <property type="entry name" value="Cytochrome P450"/>
    <property type="match status" value="1"/>
</dbReference>
<dbReference type="GO" id="GO:0005506">
    <property type="term" value="F:iron ion binding"/>
    <property type="evidence" value="ECO:0007669"/>
    <property type="project" value="InterPro"/>
</dbReference>
<dbReference type="PANTHER" id="PTHR47947">
    <property type="entry name" value="CYTOCHROME P450 82C3-RELATED"/>
    <property type="match status" value="1"/>
</dbReference>
<dbReference type="Proteomes" id="UP000541444">
    <property type="component" value="Unassembled WGS sequence"/>
</dbReference>
<dbReference type="PRINTS" id="PR00385">
    <property type="entry name" value="P450"/>
</dbReference>
<dbReference type="PANTHER" id="PTHR47947:SF26">
    <property type="entry name" value="CYTOCHROME P450"/>
    <property type="match status" value="1"/>
</dbReference>
<evidence type="ECO:0008006" key="15">
    <source>
        <dbReference type="Google" id="ProtNLM"/>
    </source>
</evidence>
<keyword evidence="9 12" id="KW-0472">Membrane</keyword>
<evidence type="ECO:0000313" key="14">
    <source>
        <dbReference type="Proteomes" id="UP000541444"/>
    </source>
</evidence>
<feature type="transmembrane region" description="Helical" evidence="12">
    <location>
        <begin position="12"/>
        <end position="40"/>
    </location>
</feature>
<dbReference type="InterPro" id="IPR050651">
    <property type="entry name" value="Plant_Cytochrome_P450_Monoox"/>
</dbReference>
<accession>A0A7J7LEA3</accession>
<protein>
    <recommendedName>
        <fullName evidence="15">Cytochrome P450</fullName>
    </recommendedName>
</protein>
<evidence type="ECO:0000256" key="11">
    <source>
        <dbReference type="RuleBase" id="RU000461"/>
    </source>
</evidence>
<keyword evidence="8 10" id="KW-0408">Iron</keyword>
<sequence length="226" mass="25110">MVAVVDEEETSFVFLICGAVFLGGTDGITVTLTWALSLLLKNPDVLRKAQAEIDIHVGKERHVEESDVSKLVYLQSVLKETLRLYPPAPLSVPHEAMQDCTIGGFNVGAGTRVMVNLWMLHRDPRVWSDPLEFQPDRFLTSHADVNVRGQYFELIPFGSGRRSCPGISFALQILHLTLARLVHGFQLTTPTDLPIDMTPTNVGVTISRANPLEVICTPRLAFNLYE</sequence>
<keyword evidence="11" id="KW-0503">Monooxygenase</keyword>
<dbReference type="Pfam" id="PF00067">
    <property type="entry name" value="p450"/>
    <property type="match status" value="1"/>
</dbReference>
<evidence type="ECO:0000256" key="7">
    <source>
        <dbReference type="ARBA" id="ARBA00023002"/>
    </source>
</evidence>
<dbReference type="InterPro" id="IPR017972">
    <property type="entry name" value="Cyt_P450_CS"/>
</dbReference>
<evidence type="ECO:0000256" key="10">
    <source>
        <dbReference type="PIRSR" id="PIRSR602401-1"/>
    </source>
</evidence>
<dbReference type="InterPro" id="IPR001128">
    <property type="entry name" value="Cyt_P450"/>
</dbReference>
<dbReference type="PRINTS" id="PR00463">
    <property type="entry name" value="EP450I"/>
</dbReference>
<evidence type="ECO:0000256" key="3">
    <source>
        <dbReference type="ARBA" id="ARBA00022617"/>
    </source>
</evidence>
<evidence type="ECO:0000313" key="13">
    <source>
        <dbReference type="EMBL" id="KAF6140908.1"/>
    </source>
</evidence>
<keyword evidence="7 11" id="KW-0560">Oxidoreductase</keyword>
<dbReference type="Gene3D" id="1.10.630.10">
    <property type="entry name" value="Cytochrome P450"/>
    <property type="match status" value="1"/>
</dbReference>
<proteinExistence type="inferred from homology"/>